<name>A0A0S3STA6_PHAAN</name>
<dbReference type="EMBL" id="AP015041">
    <property type="protein sequence ID" value="BAT96042.1"/>
    <property type="molecule type" value="Genomic_DNA"/>
</dbReference>
<protein>
    <submittedName>
        <fullName evidence="1">Uncharacterized protein</fullName>
    </submittedName>
</protein>
<dbReference type="Proteomes" id="UP000291084">
    <property type="component" value="Chromosome 8"/>
</dbReference>
<reference evidence="1 2" key="1">
    <citation type="journal article" date="2015" name="Sci. Rep.">
        <title>The power of single molecule real-time sequencing technology in the de novo assembly of a eukaryotic genome.</title>
        <authorList>
            <person name="Sakai H."/>
            <person name="Naito K."/>
            <person name="Ogiso-Tanaka E."/>
            <person name="Takahashi Y."/>
            <person name="Iseki K."/>
            <person name="Muto C."/>
            <person name="Satou K."/>
            <person name="Teruya K."/>
            <person name="Shiroma A."/>
            <person name="Shimoji M."/>
            <person name="Hirano T."/>
            <person name="Itoh T."/>
            <person name="Kaga A."/>
            <person name="Tomooka N."/>
        </authorList>
    </citation>
    <scope>NUCLEOTIDE SEQUENCE [LARGE SCALE GENOMIC DNA]</scope>
    <source>
        <strain evidence="2">cv. Shumari</strain>
    </source>
</reference>
<accession>A0A0S3STA6</accession>
<evidence type="ECO:0000313" key="2">
    <source>
        <dbReference type="Proteomes" id="UP000291084"/>
    </source>
</evidence>
<feature type="non-terminal residue" evidence="1">
    <location>
        <position position="77"/>
    </location>
</feature>
<keyword evidence="2" id="KW-1185">Reference proteome</keyword>
<sequence>MIQMCDKGEGTLLHSLSTHANSSTILDSIEKLLLDFEDVFQEPSTLPPKRVDHDHQIPLVQGTNPVNKIPYRYPKQQ</sequence>
<dbReference type="AlphaFoldDB" id="A0A0S3STA6"/>
<organism evidence="1 2">
    <name type="scientific">Vigna angularis var. angularis</name>
    <dbReference type="NCBI Taxonomy" id="157739"/>
    <lineage>
        <taxon>Eukaryota</taxon>
        <taxon>Viridiplantae</taxon>
        <taxon>Streptophyta</taxon>
        <taxon>Embryophyta</taxon>
        <taxon>Tracheophyta</taxon>
        <taxon>Spermatophyta</taxon>
        <taxon>Magnoliopsida</taxon>
        <taxon>eudicotyledons</taxon>
        <taxon>Gunneridae</taxon>
        <taxon>Pentapetalae</taxon>
        <taxon>rosids</taxon>
        <taxon>fabids</taxon>
        <taxon>Fabales</taxon>
        <taxon>Fabaceae</taxon>
        <taxon>Papilionoideae</taxon>
        <taxon>50 kb inversion clade</taxon>
        <taxon>NPAAA clade</taxon>
        <taxon>indigoferoid/millettioid clade</taxon>
        <taxon>Phaseoleae</taxon>
        <taxon>Vigna</taxon>
    </lineage>
</organism>
<gene>
    <name evidence="1" type="primary">Vigan.08G291200</name>
    <name evidence="1" type="ORF">VIGAN_08291200</name>
</gene>
<evidence type="ECO:0000313" key="1">
    <source>
        <dbReference type="EMBL" id="BAT96042.1"/>
    </source>
</evidence>
<proteinExistence type="predicted"/>
<dbReference type="OrthoDB" id="1738534at2759"/>